<feature type="transmembrane region" description="Helical" evidence="1">
    <location>
        <begin position="113"/>
        <end position="133"/>
    </location>
</feature>
<reference evidence="2 3" key="1">
    <citation type="submission" date="2015-01" db="EMBL/GenBank/DDBJ databases">
        <title>Genome of Sphingomonas taxi strain 30a.</title>
        <authorList>
            <person name="Eevers N."/>
            <person name="Van Hamme J."/>
            <person name="Bottos E."/>
            <person name="Weyens N."/>
            <person name="Vangronsveld J."/>
        </authorList>
    </citation>
    <scope>NUCLEOTIDE SEQUENCE [LARGE SCALE GENOMIC DNA]</scope>
    <source>
        <strain evidence="2 3">30a</strain>
    </source>
</reference>
<evidence type="ECO:0000313" key="2">
    <source>
        <dbReference type="EMBL" id="KIU25947.1"/>
    </source>
</evidence>
<keyword evidence="1" id="KW-0812">Transmembrane</keyword>
<keyword evidence="1" id="KW-0472">Membrane</keyword>
<evidence type="ECO:0000313" key="3">
    <source>
        <dbReference type="Proteomes" id="UP000033203"/>
    </source>
</evidence>
<organism evidence="2 3">
    <name type="scientific">Sphingomonas melonis</name>
    <dbReference type="NCBI Taxonomy" id="152682"/>
    <lineage>
        <taxon>Bacteria</taxon>
        <taxon>Pseudomonadati</taxon>
        <taxon>Pseudomonadota</taxon>
        <taxon>Alphaproteobacteria</taxon>
        <taxon>Sphingomonadales</taxon>
        <taxon>Sphingomonadaceae</taxon>
        <taxon>Sphingomonas</taxon>
    </lineage>
</organism>
<comment type="caution">
    <text evidence="2">The sequence shown here is derived from an EMBL/GenBank/DDBJ whole genome shotgun (WGS) entry which is preliminary data.</text>
</comment>
<dbReference type="PATRIC" id="fig|1549858.7.peg.1533"/>
<accession>A0A0D1M527</accession>
<name>A0A0D1M527_9SPHN</name>
<dbReference type="Proteomes" id="UP000033203">
    <property type="component" value="Unassembled WGS sequence"/>
</dbReference>
<sequence>MQTLDTVDWAGDGDDTDFFVAIERTFDLRLRSNLPWTTFGEVRDHVVSHVAAHGGDGTTCATQMTFYRLRRALGLGRRVGPGEPLAPLIGDKLRQAFTDLEADTDVKMPATRAGWLGIAGGFCFAVAVATLAFTTLAPPLRIFAAGATAYAGLWLRHIDRRRLPHGCETLGDLARLVTEQNRGRLARDGARLTAPEIWRLIQQLAAEESGVDPDLIGPETTFFRAKARAA</sequence>
<proteinExistence type="predicted"/>
<gene>
    <name evidence="2" type="ORF">SR41_17465</name>
</gene>
<dbReference type="EMBL" id="JXTP01000092">
    <property type="protein sequence ID" value="KIU25947.1"/>
    <property type="molecule type" value="Genomic_DNA"/>
</dbReference>
<keyword evidence="1" id="KW-1133">Transmembrane helix</keyword>
<evidence type="ECO:0000256" key="1">
    <source>
        <dbReference type="SAM" id="Phobius"/>
    </source>
</evidence>
<dbReference type="AlphaFoldDB" id="A0A0D1M527"/>
<protein>
    <submittedName>
        <fullName evidence="2">Uncharacterized protein</fullName>
    </submittedName>
</protein>